<protein>
    <submittedName>
        <fullName evidence="4">Membrane-bound lytic murein transglycosylase D</fullName>
    </submittedName>
</protein>
<feature type="compositionally biased region" description="Polar residues" evidence="1">
    <location>
        <begin position="59"/>
        <end position="68"/>
    </location>
</feature>
<dbReference type="CDD" id="cd00118">
    <property type="entry name" value="LysM"/>
    <property type="match status" value="1"/>
</dbReference>
<comment type="caution">
    <text evidence="4">The sequence shown here is derived from an EMBL/GenBank/DDBJ whole genome shotgun (WGS) entry which is preliminary data.</text>
</comment>
<feature type="domain" description="LysM" evidence="3">
    <location>
        <begin position="450"/>
        <end position="494"/>
    </location>
</feature>
<dbReference type="Pfam" id="PF01464">
    <property type="entry name" value="SLT"/>
    <property type="match status" value="1"/>
</dbReference>
<evidence type="ECO:0000256" key="1">
    <source>
        <dbReference type="SAM" id="MobiDB-lite"/>
    </source>
</evidence>
<dbReference type="InterPro" id="IPR018392">
    <property type="entry name" value="LysM"/>
</dbReference>
<sequence>MTVSKLFLRWSLVAACAPLLLLTGCPGDPATTSAAPGKTASTATAPTLTPAKPQQQTPSTADTAQSSNNSYKVQQLIANAERSYKSGVTNYQNGRLEAARTDFDFAVDMLLTSGIDVKTEPLLSDEIEHLLNAVNALELAALKQGNGFSPPLEEAPLATAEELTFAPNPELVARLNSELNITSDLPLVINDQVAGYINVFSNSESFRRHMAASLQRVGKYRGLIQNVLKEEGVPQDLIYLAVAESGFQPQVVNAGSGAGGMWQFMTYTAPEYGLTRNGYFDYRFDPEKSSRAYARYIKSLYKQFGDWYLAMAAYDWGPGNIQKAVMRTGYADYWELYRRNVMPKETRAYVPQILAAVIMAKNPERYGLNKLVPSPAIIYDTVNVSYAIDLRLVADVTNSSVAELVALNPALLRLRTASDISFDLHIPPGTKDLYTERLKNVPEDKRANWRFHEVKAGESIESLATDLHSHASEIAEANGLSLSDSLAAGDKLVIPIAGPASSTNQQRYVARRGDTLVTIADRFNISTEDLRRWNTLSSRAIKPGRTLNVAEPIRRASYAGRRGNARGRGNPRGSRLSRTSKSSGRSSSRASRSAGATSAHSSKAASHASSSKTSHARASTPSAKTKRRSGR</sequence>
<dbReference type="OrthoDB" id="9815002at2"/>
<dbReference type="SMART" id="SM00257">
    <property type="entry name" value="LysM"/>
    <property type="match status" value="2"/>
</dbReference>
<name>A0A4Q0TB77_9BACT</name>
<keyword evidence="5" id="KW-1185">Reference proteome</keyword>
<dbReference type="InterPro" id="IPR023346">
    <property type="entry name" value="Lysozyme-like_dom_sf"/>
</dbReference>
<feature type="compositionally biased region" description="Low complexity" evidence="1">
    <location>
        <begin position="39"/>
        <end position="58"/>
    </location>
</feature>
<dbReference type="CDD" id="cd16894">
    <property type="entry name" value="MltD-like"/>
    <property type="match status" value="1"/>
</dbReference>
<dbReference type="InterPro" id="IPR008258">
    <property type="entry name" value="Transglycosylase_SLT_dom_1"/>
</dbReference>
<dbReference type="Gene3D" id="1.10.530.10">
    <property type="match status" value="1"/>
</dbReference>
<gene>
    <name evidence="4" type="ORF">GRAN_2221</name>
</gene>
<dbReference type="EMBL" id="RDSM01000001">
    <property type="protein sequence ID" value="RXH58911.1"/>
    <property type="molecule type" value="Genomic_DNA"/>
</dbReference>
<evidence type="ECO:0000259" key="3">
    <source>
        <dbReference type="PROSITE" id="PS51782"/>
    </source>
</evidence>
<feature type="region of interest" description="Disordered" evidence="1">
    <location>
        <begin position="552"/>
        <end position="631"/>
    </location>
</feature>
<dbReference type="PROSITE" id="PS51257">
    <property type="entry name" value="PROKAR_LIPOPROTEIN"/>
    <property type="match status" value="1"/>
</dbReference>
<dbReference type="InterPro" id="IPR036779">
    <property type="entry name" value="LysM_dom_sf"/>
</dbReference>
<dbReference type="Gene3D" id="3.10.350.10">
    <property type="entry name" value="LysM domain"/>
    <property type="match status" value="2"/>
</dbReference>
<accession>A0A4Q0TB77</accession>
<organism evidence="4 5">
    <name type="scientific">Granulicella sibirica</name>
    <dbReference type="NCBI Taxonomy" id="2479048"/>
    <lineage>
        <taxon>Bacteria</taxon>
        <taxon>Pseudomonadati</taxon>
        <taxon>Acidobacteriota</taxon>
        <taxon>Terriglobia</taxon>
        <taxon>Terriglobales</taxon>
        <taxon>Acidobacteriaceae</taxon>
        <taxon>Granulicella</taxon>
    </lineage>
</organism>
<evidence type="ECO:0000313" key="5">
    <source>
        <dbReference type="Proteomes" id="UP000289437"/>
    </source>
</evidence>
<dbReference type="SUPFAM" id="SSF54106">
    <property type="entry name" value="LysM domain"/>
    <property type="match status" value="2"/>
</dbReference>
<reference evidence="5" key="2">
    <citation type="submission" date="2019-02" db="EMBL/GenBank/DDBJ databases">
        <title>Granulicella sibirica sp. nov., a psychrotolerant acidobacterium isolated from an organic soil layer in forested tundra, West Siberia.</title>
        <authorList>
            <person name="Oshkin I.Y."/>
            <person name="Kulichevskaya I.S."/>
            <person name="Rijpstra W.I.C."/>
            <person name="Sinninghe Damste J.S."/>
            <person name="Rakitin A.L."/>
            <person name="Ravin N.V."/>
            <person name="Dedysh S.N."/>
        </authorList>
    </citation>
    <scope>NUCLEOTIDE SEQUENCE [LARGE SCALE GENOMIC DNA]</scope>
    <source>
        <strain evidence="5">AF10</strain>
    </source>
</reference>
<dbReference type="PANTHER" id="PTHR33734:SF22">
    <property type="entry name" value="MEMBRANE-BOUND LYTIC MUREIN TRANSGLYCOSYLASE D"/>
    <property type="match status" value="1"/>
</dbReference>
<feature type="signal peptide" evidence="2">
    <location>
        <begin position="1"/>
        <end position="30"/>
    </location>
</feature>
<dbReference type="PROSITE" id="PS51782">
    <property type="entry name" value="LYSM"/>
    <property type="match status" value="2"/>
</dbReference>
<feature type="compositionally biased region" description="Low complexity" evidence="1">
    <location>
        <begin position="555"/>
        <end position="620"/>
    </location>
</feature>
<dbReference type="SUPFAM" id="SSF53955">
    <property type="entry name" value="Lysozyme-like"/>
    <property type="match status" value="1"/>
</dbReference>
<dbReference type="Proteomes" id="UP000289437">
    <property type="component" value="Unassembled WGS sequence"/>
</dbReference>
<dbReference type="AlphaFoldDB" id="A0A4Q0TB77"/>
<reference evidence="4 5" key="1">
    <citation type="submission" date="2018-11" db="EMBL/GenBank/DDBJ databases">
        <authorList>
            <person name="Mardanov A.V."/>
            <person name="Ravin N.V."/>
            <person name="Dedysh S.N."/>
        </authorList>
    </citation>
    <scope>NUCLEOTIDE SEQUENCE [LARGE SCALE GENOMIC DNA]</scope>
    <source>
        <strain evidence="4 5">AF10</strain>
    </source>
</reference>
<evidence type="ECO:0000313" key="4">
    <source>
        <dbReference type="EMBL" id="RXH58911.1"/>
    </source>
</evidence>
<feature type="domain" description="LysM" evidence="3">
    <location>
        <begin position="506"/>
        <end position="549"/>
    </location>
</feature>
<feature type="region of interest" description="Disordered" evidence="1">
    <location>
        <begin position="31"/>
        <end position="68"/>
    </location>
</feature>
<dbReference type="Pfam" id="PF01476">
    <property type="entry name" value="LysM"/>
    <property type="match status" value="2"/>
</dbReference>
<feature type="chain" id="PRO_5020727221" evidence="2">
    <location>
        <begin position="31"/>
        <end position="631"/>
    </location>
</feature>
<dbReference type="RefSeq" id="WP_128912824.1">
    <property type="nucleotide sequence ID" value="NZ_RDSM01000001.1"/>
</dbReference>
<keyword evidence="2" id="KW-0732">Signal</keyword>
<proteinExistence type="predicted"/>
<dbReference type="PANTHER" id="PTHR33734">
    <property type="entry name" value="LYSM DOMAIN-CONTAINING GPI-ANCHORED PROTEIN 2"/>
    <property type="match status" value="1"/>
</dbReference>
<evidence type="ECO:0000256" key="2">
    <source>
        <dbReference type="SAM" id="SignalP"/>
    </source>
</evidence>
<dbReference type="GO" id="GO:0008932">
    <property type="term" value="F:lytic endotransglycosylase activity"/>
    <property type="evidence" value="ECO:0007669"/>
    <property type="project" value="TreeGrafter"/>
</dbReference>